<dbReference type="Proteomes" id="UP000295681">
    <property type="component" value="Unassembled WGS sequence"/>
</dbReference>
<reference evidence="6 7" key="1">
    <citation type="journal article" date="2019" name="Appl. Microbiol. Biotechnol.">
        <title>Uncovering carbohydrate metabolism through a genotype-phenotype association study of 56 lactic acid bacteria genomes.</title>
        <authorList>
            <person name="Buron-Moles G."/>
            <person name="Chailyan A."/>
            <person name="Dolejs I."/>
            <person name="Forster J."/>
            <person name="Miks M.H."/>
        </authorList>
    </citation>
    <scope>NUCLEOTIDE SEQUENCE [LARGE SCALE GENOMIC DNA]</scope>
    <source>
        <strain evidence="6 7">ATCC 700006</strain>
    </source>
</reference>
<dbReference type="SUPFAM" id="SSF51215">
    <property type="entry name" value="Regulatory protein AraC"/>
    <property type="match status" value="1"/>
</dbReference>
<dbReference type="SMART" id="SM00342">
    <property type="entry name" value="HTH_ARAC"/>
    <property type="match status" value="1"/>
</dbReference>
<keyword evidence="3" id="KW-0010">Activator</keyword>
<dbReference type="PROSITE" id="PS01124">
    <property type="entry name" value="HTH_ARAC_FAMILY_2"/>
    <property type="match status" value="1"/>
</dbReference>
<dbReference type="SUPFAM" id="SSF46689">
    <property type="entry name" value="Homeodomain-like"/>
    <property type="match status" value="2"/>
</dbReference>
<dbReference type="PANTHER" id="PTHR46796">
    <property type="entry name" value="HTH-TYPE TRANSCRIPTIONAL ACTIVATOR RHAS-RELATED"/>
    <property type="match status" value="1"/>
</dbReference>
<comment type="caution">
    <text evidence="6">The sequence shown here is derived from an EMBL/GenBank/DDBJ whole genome shotgun (WGS) entry which is preliminary data.</text>
</comment>
<proteinExistence type="predicted"/>
<evidence type="ECO:0000259" key="5">
    <source>
        <dbReference type="PROSITE" id="PS01124"/>
    </source>
</evidence>
<keyword evidence="7" id="KW-1185">Reference proteome</keyword>
<dbReference type="Pfam" id="PF12833">
    <property type="entry name" value="HTH_18"/>
    <property type="match status" value="1"/>
</dbReference>
<dbReference type="InterPro" id="IPR003313">
    <property type="entry name" value="AraC-bd"/>
</dbReference>
<name>A0A4R5NAI4_9LACO</name>
<gene>
    <name evidence="6" type="ORF">C5L23_000860</name>
</gene>
<sequence>MSITYTKVHNRHDMIHKFCQFTLQTPRFQFHDTISIGFIEKGHCLAHVDSIRQLGPNTLVVIPAQYVHWCQPIDPLHWQYQMLFLEPKLMQSATHPMAIKLTTMQSQQLKNILHRLASGSQATQHAELNQLTTFLQHHTLNNVVDHTIPHQVDPRLTEAKSYIKTNYASPLSMPYLAHTVGMTQFHFTRLFKKYYHISPNKYLVNCRINHAQKQLLNANSQSMAAIATQNGFYDESHFNKLFKQYTGITPKHYQTQLNVKVVNHQQND</sequence>
<dbReference type="GO" id="GO:0043565">
    <property type="term" value="F:sequence-specific DNA binding"/>
    <property type="evidence" value="ECO:0007669"/>
    <property type="project" value="InterPro"/>
</dbReference>
<accession>A0A4R5NAI4</accession>
<dbReference type="InterPro" id="IPR037923">
    <property type="entry name" value="HTH-like"/>
</dbReference>
<dbReference type="STRING" id="907931.GCA_000165675_00348"/>
<evidence type="ECO:0000256" key="1">
    <source>
        <dbReference type="ARBA" id="ARBA00023015"/>
    </source>
</evidence>
<evidence type="ECO:0000256" key="2">
    <source>
        <dbReference type="ARBA" id="ARBA00023125"/>
    </source>
</evidence>
<dbReference type="InterPro" id="IPR009057">
    <property type="entry name" value="Homeodomain-like_sf"/>
</dbReference>
<dbReference type="AlphaFoldDB" id="A0A4R5NAI4"/>
<evidence type="ECO:0000256" key="4">
    <source>
        <dbReference type="ARBA" id="ARBA00023163"/>
    </source>
</evidence>
<organism evidence="6 7">
    <name type="scientific">Leuconostoc fallax</name>
    <dbReference type="NCBI Taxonomy" id="1251"/>
    <lineage>
        <taxon>Bacteria</taxon>
        <taxon>Bacillati</taxon>
        <taxon>Bacillota</taxon>
        <taxon>Bacilli</taxon>
        <taxon>Lactobacillales</taxon>
        <taxon>Lactobacillaceae</taxon>
        <taxon>Leuconostoc</taxon>
    </lineage>
</organism>
<dbReference type="Gene3D" id="1.10.10.60">
    <property type="entry name" value="Homeodomain-like"/>
    <property type="match status" value="2"/>
</dbReference>
<evidence type="ECO:0000313" key="6">
    <source>
        <dbReference type="EMBL" id="TDG69398.1"/>
    </source>
</evidence>
<dbReference type="Pfam" id="PF02311">
    <property type="entry name" value="AraC_binding"/>
    <property type="match status" value="1"/>
</dbReference>
<protein>
    <recommendedName>
        <fullName evidence="5">HTH araC/xylS-type domain-containing protein</fullName>
    </recommendedName>
</protein>
<evidence type="ECO:0000256" key="3">
    <source>
        <dbReference type="ARBA" id="ARBA00023159"/>
    </source>
</evidence>
<dbReference type="InterPro" id="IPR018060">
    <property type="entry name" value="HTH_AraC"/>
</dbReference>
<evidence type="ECO:0000313" key="7">
    <source>
        <dbReference type="Proteomes" id="UP000295681"/>
    </source>
</evidence>
<dbReference type="GO" id="GO:0003700">
    <property type="term" value="F:DNA-binding transcription factor activity"/>
    <property type="evidence" value="ECO:0007669"/>
    <property type="project" value="InterPro"/>
</dbReference>
<keyword evidence="4" id="KW-0804">Transcription</keyword>
<dbReference type="InterPro" id="IPR050204">
    <property type="entry name" value="AraC_XylS_family_regulators"/>
</dbReference>
<dbReference type="EMBL" id="PUFI01000005">
    <property type="protein sequence ID" value="TDG69398.1"/>
    <property type="molecule type" value="Genomic_DNA"/>
</dbReference>
<keyword evidence="2" id="KW-0238">DNA-binding</keyword>
<feature type="domain" description="HTH araC/xylS-type" evidence="5">
    <location>
        <begin position="157"/>
        <end position="256"/>
    </location>
</feature>
<dbReference type="InterPro" id="IPR018062">
    <property type="entry name" value="HTH_AraC-typ_CS"/>
</dbReference>
<dbReference type="PROSITE" id="PS00041">
    <property type="entry name" value="HTH_ARAC_FAMILY_1"/>
    <property type="match status" value="1"/>
</dbReference>
<keyword evidence="1" id="KW-0805">Transcription regulation</keyword>
<dbReference type="RefSeq" id="WP_170168004.1">
    <property type="nucleotide sequence ID" value="NZ_PUFI01000005.1"/>
</dbReference>